<protein>
    <submittedName>
        <fullName evidence="1">Uncharacterized protein</fullName>
    </submittedName>
</protein>
<gene>
    <name evidence="1" type="ORF">METSCH_C03820</name>
</gene>
<reference evidence="2" key="1">
    <citation type="submission" date="2019-03" db="EMBL/GenBank/DDBJ databases">
        <title>Snf2 controls pulcherriminic acid biosynthesis and connects pigmentation and antifungal activity of the yeast Metschnikowia pulcherrima.</title>
        <authorList>
            <person name="Gore-Lloyd D."/>
            <person name="Sumann I."/>
            <person name="Brachmann A.O."/>
            <person name="Schneeberger K."/>
            <person name="Ortiz-Merino R.A."/>
            <person name="Moreno-Beltran M."/>
            <person name="Schlaefli M."/>
            <person name="Kirner P."/>
            <person name="Santos Kron A."/>
            <person name="Wolfe K.H."/>
            <person name="Piel J."/>
            <person name="Ahrens C.H."/>
            <person name="Henk D."/>
            <person name="Freimoser F.M."/>
        </authorList>
    </citation>
    <scope>NUCLEOTIDE SEQUENCE [LARGE SCALE GENOMIC DNA]</scope>
    <source>
        <strain evidence="2">APC 1.2</strain>
    </source>
</reference>
<accession>A0A4P6XRL5</accession>
<name>A0A4P6XRL5_9ASCO</name>
<dbReference type="EMBL" id="CP034458">
    <property type="protein sequence ID" value="QBM88414.1"/>
    <property type="molecule type" value="Genomic_DNA"/>
</dbReference>
<organism evidence="1 2">
    <name type="scientific">Metschnikowia aff. pulcherrima</name>
    <dbReference type="NCBI Taxonomy" id="2163413"/>
    <lineage>
        <taxon>Eukaryota</taxon>
        <taxon>Fungi</taxon>
        <taxon>Dikarya</taxon>
        <taxon>Ascomycota</taxon>
        <taxon>Saccharomycotina</taxon>
        <taxon>Pichiomycetes</taxon>
        <taxon>Metschnikowiaceae</taxon>
        <taxon>Metschnikowia</taxon>
    </lineage>
</organism>
<evidence type="ECO:0000313" key="1">
    <source>
        <dbReference type="EMBL" id="QBM88414.1"/>
    </source>
</evidence>
<dbReference type="Proteomes" id="UP000292447">
    <property type="component" value="Chromosome III"/>
</dbReference>
<evidence type="ECO:0000313" key="2">
    <source>
        <dbReference type="Proteomes" id="UP000292447"/>
    </source>
</evidence>
<sequence length="186" mass="20505">MVAACKAECAISQPFEPEFGHKIHNSIGNKQQAAPILASRFCSFYKTADSIMSELFTRAKEKLGTVSSAVLHLPSQNSVDTLRNEVTQTTAQITHLLNPSPLAHAMSDTADAVDEFVGRNLGVNPVNKVVEWHVRHAKLCLCSAKEMMSKMGDLDKAILSVKDEYLTRFMEAKGSLIPEPIERIFC</sequence>
<dbReference type="AlphaFoldDB" id="A0A4P6XRL5"/>
<keyword evidence="2" id="KW-1185">Reference proteome</keyword>
<proteinExistence type="predicted"/>